<sequence>MAPKKKAGGLHKLPELLAPGEVLSDVVKKEWKLGRPVGEGGFGRLYLAAQNTSQPVGEDADFVIKVEPHENGPLFTELKFYQRAAKPELIEKWVKEKRLKFLGVPRYWGMGMLEKKGSAMRFMVIDRFGSDLQKILEENGKKIPRKAVLQLGLKLLDILEYIHDNEYVHADVKAANLMLGFKDKNQVSLVDYGLAYRYGPCGVHNKYKEDPKRCHDGTIEFTSIDAHKGVAPSRRADVQILGYCLLQWLCGKLPWEDNLKDPNYVRDAKIRYKDNIPELMNKCFPSQEKPAEIAEYLAYAHAIGYEDRPDYQKLRTILTRGLRAIGGKEDDQLTFRFGPARTDRPAATSAKQRPAGTASARRKQDDGAGEVVEPLSKKRQRSPATTPSSQAAAAAAAANGRGRARPPVSYAELDESMEEDEEEDEIRLLKSKASSTRARKAPAVAPPSSDAGGAARGRKVAAGKAKAAKAKDLAETATQTTPSLARQKHKR</sequence>
<evidence type="ECO:0000256" key="4">
    <source>
        <dbReference type="PROSITE-ProRule" id="PRU10141"/>
    </source>
</evidence>
<dbReference type="KEGG" id="pmrn:116954020"/>
<dbReference type="SUPFAM" id="SSF56112">
    <property type="entry name" value="Protein kinase-like (PK-like)"/>
    <property type="match status" value="1"/>
</dbReference>
<evidence type="ECO:0000256" key="6">
    <source>
        <dbReference type="SAM" id="MobiDB-lite"/>
    </source>
</evidence>
<accession>A0AAJ7XDD3</accession>
<evidence type="ECO:0000259" key="7">
    <source>
        <dbReference type="PROSITE" id="PS50011"/>
    </source>
</evidence>
<evidence type="ECO:0000313" key="8">
    <source>
        <dbReference type="Proteomes" id="UP001318040"/>
    </source>
</evidence>
<dbReference type="Proteomes" id="UP001318040">
    <property type="component" value="Chromosome 53"/>
</dbReference>
<evidence type="ECO:0000256" key="2">
    <source>
        <dbReference type="ARBA" id="ARBA00022741"/>
    </source>
</evidence>
<dbReference type="GO" id="GO:0005524">
    <property type="term" value="F:ATP binding"/>
    <property type="evidence" value="ECO:0007669"/>
    <property type="project" value="UniProtKB-UniRule"/>
</dbReference>
<dbReference type="PROSITE" id="PS50011">
    <property type="entry name" value="PROTEIN_KINASE_DOM"/>
    <property type="match status" value="1"/>
</dbReference>
<dbReference type="RefSeq" id="XP_032830301.1">
    <property type="nucleotide sequence ID" value="XM_032974410.1"/>
</dbReference>
<keyword evidence="3 4" id="KW-0067">ATP-binding</keyword>
<protein>
    <recommendedName>
        <fullName evidence="1">non-specific serine/threonine protein kinase</fullName>
        <ecNumber evidence="1">2.7.11.1</ecNumber>
    </recommendedName>
</protein>
<feature type="binding site" evidence="4">
    <location>
        <position position="65"/>
    </location>
    <ligand>
        <name>ATP</name>
        <dbReference type="ChEBI" id="CHEBI:30616"/>
    </ligand>
</feature>
<dbReference type="InterPro" id="IPR000719">
    <property type="entry name" value="Prot_kinase_dom"/>
</dbReference>
<comment type="similarity">
    <text evidence="5">Belongs to the protein kinase superfamily.</text>
</comment>
<dbReference type="PROSITE" id="PS00108">
    <property type="entry name" value="PROTEIN_KINASE_ST"/>
    <property type="match status" value="1"/>
</dbReference>
<keyword evidence="5" id="KW-0723">Serine/threonine-protein kinase</keyword>
<gene>
    <name evidence="9" type="primary">LOC116954020</name>
</gene>
<dbReference type="InterPro" id="IPR050235">
    <property type="entry name" value="CK1_Ser-Thr_kinase"/>
</dbReference>
<reference evidence="9" key="1">
    <citation type="submission" date="2025-08" db="UniProtKB">
        <authorList>
            <consortium name="RefSeq"/>
        </authorList>
    </citation>
    <scope>IDENTIFICATION</scope>
    <source>
        <tissue evidence="9">Sperm</tissue>
    </source>
</reference>
<dbReference type="Gene3D" id="1.10.510.10">
    <property type="entry name" value="Transferase(Phosphotransferase) domain 1"/>
    <property type="match status" value="1"/>
</dbReference>
<keyword evidence="8" id="KW-1185">Reference proteome</keyword>
<evidence type="ECO:0000256" key="5">
    <source>
        <dbReference type="RuleBase" id="RU000304"/>
    </source>
</evidence>
<feature type="compositionally biased region" description="Acidic residues" evidence="6">
    <location>
        <begin position="412"/>
        <end position="425"/>
    </location>
</feature>
<dbReference type="InterPro" id="IPR008271">
    <property type="entry name" value="Ser/Thr_kinase_AS"/>
</dbReference>
<keyword evidence="5" id="KW-0418">Kinase</keyword>
<feature type="domain" description="Protein kinase" evidence="7">
    <location>
        <begin position="31"/>
        <end position="318"/>
    </location>
</feature>
<organism evidence="8 9">
    <name type="scientific">Petromyzon marinus</name>
    <name type="common">Sea lamprey</name>
    <dbReference type="NCBI Taxonomy" id="7757"/>
    <lineage>
        <taxon>Eukaryota</taxon>
        <taxon>Metazoa</taxon>
        <taxon>Chordata</taxon>
        <taxon>Craniata</taxon>
        <taxon>Vertebrata</taxon>
        <taxon>Cyclostomata</taxon>
        <taxon>Hyperoartia</taxon>
        <taxon>Petromyzontiformes</taxon>
        <taxon>Petromyzontidae</taxon>
        <taxon>Petromyzon</taxon>
    </lineage>
</organism>
<dbReference type="EC" id="2.7.11.1" evidence="1"/>
<evidence type="ECO:0000256" key="3">
    <source>
        <dbReference type="ARBA" id="ARBA00022840"/>
    </source>
</evidence>
<evidence type="ECO:0000256" key="1">
    <source>
        <dbReference type="ARBA" id="ARBA00012513"/>
    </source>
</evidence>
<dbReference type="InterPro" id="IPR017441">
    <property type="entry name" value="Protein_kinase_ATP_BS"/>
</dbReference>
<dbReference type="Pfam" id="PF00069">
    <property type="entry name" value="Pkinase"/>
    <property type="match status" value="1"/>
</dbReference>
<keyword evidence="2 4" id="KW-0547">Nucleotide-binding</keyword>
<dbReference type="SMART" id="SM00220">
    <property type="entry name" value="S_TKc"/>
    <property type="match status" value="1"/>
</dbReference>
<keyword evidence="5" id="KW-0808">Transferase</keyword>
<dbReference type="PROSITE" id="PS00107">
    <property type="entry name" value="PROTEIN_KINASE_ATP"/>
    <property type="match status" value="1"/>
</dbReference>
<dbReference type="PANTHER" id="PTHR11909">
    <property type="entry name" value="CASEIN KINASE-RELATED"/>
    <property type="match status" value="1"/>
</dbReference>
<dbReference type="AlphaFoldDB" id="A0AAJ7XDD3"/>
<evidence type="ECO:0000313" key="9">
    <source>
        <dbReference type="RefSeq" id="XP_032830301.1"/>
    </source>
</evidence>
<dbReference type="GO" id="GO:0004674">
    <property type="term" value="F:protein serine/threonine kinase activity"/>
    <property type="evidence" value="ECO:0007669"/>
    <property type="project" value="UniProtKB-KW"/>
</dbReference>
<dbReference type="InterPro" id="IPR011009">
    <property type="entry name" value="Kinase-like_dom_sf"/>
</dbReference>
<name>A0AAJ7XDD3_PETMA</name>
<feature type="region of interest" description="Disordered" evidence="6">
    <location>
        <begin position="333"/>
        <end position="491"/>
    </location>
</feature>
<proteinExistence type="inferred from homology"/>
<dbReference type="CDD" id="cd14015">
    <property type="entry name" value="STKc_VRK"/>
    <property type="match status" value="1"/>
</dbReference>